<sequence>MVRFTAYEHMVHVGVLIYHSYQSPVELRRRRRRRRRLQASPAFGKEEGRRVAYEVMKEIASSVALAAASLDPPASSSSLRFSSLLPLGSGSSREGDARLGLRKGMETSLRRGSHDSPSSSNALSFFLL</sequence>
<evidence type="ECO:0000313" key="3">
    <source>
        <dbReference type="Proteomes" id="UP000287651"/>
    </source>
</evidence>
<evidence type="ECO:0000313" key="2">
    <source>
        <dbReference type="EMBL" id="RRT74902.1"/>
    </source>
</evidence>
<feature type="region of interest" description="Disordered" evidence="1">
    <location>
        <begin position="72"/>
        <end position="120"/>
    </location>
</feature>
<proteinExistence type="predicted"/>
<feature type="compositionally biased region" description="Low complexity" evidence="1">
    <location>
        <begin position="72"/>
        <end position="92"/>
    </location>
</feature>
<dbReference type="EMBL" id="AMZH03002636">
    <property type="protein sequence ID" value="RRT74902.1"/>
    <property type="molecule type" value="Genomic_DNA"/>
</dbReference>
<evidence type="ECO:0000256" key="1">
    <source>
        <dbReference type="SAM" id="MobiDB-lite"/>
    </source>
</evidence>
<comment type="caution">
    <text evidence="2">The sequence shown here is derived from an EMBL/GenBank/DDBJ whole genome shotgun (WGS) entry which is preliminary data.</text>
</comment>
<name>A0A427AFE2_ENSVE</name>
<feature type="compositionally biased region" description="Basic and acidic residues" evidence="1">
    <location>
        <begin position="93"/>
        <end position="114"/>
    </location>
</feature>
<reference evidence="2 3" key="1">
    <citation type="journal article" date="2014" name="Agronomy (Basel)">
        <title>A Draft Genome Sequence for Ensete ventricosum, the Drought-Tolerant Tree Against Hunger.</title>
        <authorList>
            <person name="Harrison J."/>
            <person name="Moore K.A."/>
            <person name="Paszkiewicz K."/>
            <person name="Jones T."/>
            <person name="Grant M."/>
            <person name="Ambacheew D."/>
            <person name="Muzemil S."/>
            <person name="Studholme D.J."/>
        </authorList>
    </citation>
    <scope>NUCLEOTIDE SEQUENCE [LARGE SCALE GENOMIC DNA]</scope>
</reference>
<dbReference type="AlphaFoldDB" id="A0A427AFE2"/>
<organism evidence="2 3">
    <name type="scientific">Ensete ventricosum</name>
    <name type="common">Abyssinian banana</name>
    <name type="synonym">Musa ensete</name>
    <dbReference type="NCBI Taxonomy" id="4639"/>
    <lineage>
        <taxon>Eukaryota</taxon>
        <taxon>Viridiplantae</taxon>
        <taxon>Streptophyta</taxon>
        <taxon>Embryophyta</taxon>
        <taxon>Tracheophyta</taxon>
        <taxon>Spermatophyta</taxon>
        <taxon>Magnoliopsida</taxon>
        <taxon>Liliopsida</taxon>
        <taxon>Zingiberales</taxon>
        <taxon>Musaceae</taxon>
        <taxon>Ensete</taxon>
    </lineage>
</organism>
<gene>
    <name evidence="2" type="ORF">B296_00031787</name>
</gene>
<accession>A0A427AFE2</accession>
<dbReference type="Proteomes" id="UP000287651">
    <property type="component" value="Unassembled WGS sequence"/>
</dbReference>
<protein>
    <submittedName>
        <fullName evidence="2">Uncharacterized protein</fullName>
    </submittedName>
</protein>